<name>A0ABS6F261_9CLOT</name>
<keyword evidence="7 10" id="KW-1133">Transmembrane helix</keyword>
<evidence type="ECO:0000313" key="12">
    <source>
        <dbReference type="Proteomes" id="UP000736583"/>
    </source>
</evidence>
<feature type="transmembrane region" description="Helical" evidence="10">
    <location>
        <begin position="175"/>
        <end position="198"/>
    </location>
</feature>
<dbReference type="CDD" id="cd13143">
    <property type="entry name" value="MATE_MepA_like"/>
    <property type="match status" value="1"/>
</dbReference>
<dbReference type="InterPro" id="IPR002528">
    <property type="entry name" value="MATE_fam"/>
</dbReference>
<dbReference type="InterPro" id="IPR048279">
    <property type="entry name" value="MdtK-like"/>
</dbReference>
<feature type="transmembrane region" description="Helical" evidence="10">
    <location>
        <begin position="244"/>
        <end position="270"/>
    </location>
</feature>
<evidence type="ECO:0000256" key="4">
    <source>
        <dbReference type="ARBA" id="ARBA00022448"/>
    </source>
</evidence>
<gene>
    <name evidence="11" type="ORF">KQI89_09385</name>
</gene>
<organism evidence="11 12">
    <name type="scientific">Clostridium simiarum</name>
    <dbReference type="NCBI Taxonomy" id="2841506"/>
    <lineage>
        <taxon>Bacteria</taxon>
        <taxon>Bacillati</taxon>
        <taxon>Bacillota</taxon>
        <taxon>Clostridia</taxon>
        <taxon>Eubacteriales</taxon>
        <taxon>Clostridiaceae</taxon>
        <taxon>Clostridium</taxon>
    </lineage>
</organism>
<feature type="transmembrane region" description="Helical" evidence="10">
    <location>
        <begin position="397"/>
        <end position="417"/>
    </location>
</feature>
<feature type="transmembrane region" description="Helical" evidence="10">
    <location>
        <begin position="326"/>
        <end position="344"/>
    </location>
</feature>
<feature type="transmembrane region" description="Helical" evidence="10">
    <location>
        <begin position="423"/>
        <end position="441"/>
    </location>
</feature>
<sequence length="472" mass="51248">MALNSKSIAKSSEDFATGNVSKVLVKFAIPAIISLLVAELYNMVDTMFVGKAIGGTAIGALTIAFPVQRLIISIGLLIAVGASTAVARSLGEGDHSKLKHIIANALTLMLISISTIIVIIFVFKNSIIRFLGATDNIFPYANEYISIVILGGVFQCFTAIIGYILTALGNAKANLIATSIGAICNVIIDYFLVIVLSFGVKGAAIATVISQIVSAAYAYYHFLKIKKSFNISLSFNLKGDITKSIIAIGFSTFIIEISDAIVAVILNNVLSAHGDIAIIIVGVISRVSMFMYIAMLGITSAMQPIVAYNYGAENYKRVKEVVKKSTIAVMMTSMVLWAFLLIFARGVIGSFVKETDILVEAVKAFRIVISVFPCVGVYFVAIYYYQAIEEARLSLILSIYRQLLIFIPVLFILIRFFGVMGTWISYPVADIISALTGIYYLKSGLSAMDEMDMDQKEALRKERSIGAAQRSY</sequence>
<dbReference type="Proteomes" id="UP000736583">
    <property type="component" value="Unassembled WGS sequence"/>
</dbReference>
<keyword evidence="4" id="KW-0813">Transport</keyword>
<proteinExistence type="inferred from homology"/>
<feature type="transmembrane region" description="Helical" evidence="10">
    <location>
        <begin position="204"/>
        <end position="223"/>
    </location>
</feature>
<feature type="transmembrane region" description="Helical" evidence="10">
    <location>
        <begin position="102"/>
        <end position="124"/>
    </location>
</feature>
<evidence type="ECO:0000256" key="9">
    <source>
        <dbReference type="ARBA" id="ARBA00023251"/>
    </source>
</evidence>
<dbReference type="RefSeq" id="WP_216456883.1">
    <property type="nucleotide sequence ID" value="NZ_JAHLQL010000002.1"/>
</dbReference>
<dbReference type="NCBIfam" id="TIGR00797">
    <property type="entry name" value="matE"/>
    <property type="match status" value="1"/>
</dbReference>
<keyword evidence="12" id="KW-1185">Reference proteome</keyword>
<dbReference type="PANTHER" id="PTHR43823">
    <property type="entry name" value="SPORULATION PROTEIN YKVU"/>
    <property type="match status" value="1"/>
</dbReference>
<evidence type="ECO:0000256" key="10">
    <source>
        <dbReference type="SAM" id="Phobius"/>
    </source>
</evidence>
<keyword evidence="9" id="KW-0046">Antibiotic resistance</keyword>
<evidence type="ECO:0000256" key="7">
    <source>
        <dbReference type="ARBA" id="ARBA00022989"/>
    </source>
</evidence>
<comment type="subcellular location">
    <subcellularLocation>
        <location evidence="1">Cell membrane</location>
        <topology evidence="1">Multi-pass membrane protein</topology>
    </subcellularLocation>
</comment>
<dbReference type="EMBL" id="JAHLQL010000002">
    <property type="protein sequence ID" value="MBU5591980.1"/>
    <property type="molecule type" value="Genomic_DNA"/>
</dbReference>
<dbReference type="Pfam" id="PF01554">
    <property type="entry name" value="MatE"/>
    <property type="match status" value="2"/>
</dbReference>
<evidence type="ECO:0000256" key="2">
    <source>
        <dbReference type="ARBA" id="ARBA00008417"/>
    </source>
</evidence>
<evidence type="ECO:0000313" key="11">
    <source>
        <dbReference type="EMBL" id="MBU5591980.1"/>
    </source>
</evidence>
<feature type="transmembrane region" description="Helical" evidence="10">
    <location>
        <begin position="364"/>
        <end position="385"/>
    </location>
</feature>
<evidence type="ECO:0000256" key="5">
    <source>
        <dbReference type="ARBA" id="ARBA00022475"/>
    </source>
</evidence>
<feature type="transmembrane region" description="Helical" evidence="10">
    <location>
        <begin position="23"/>
        <end position="41"/>
    </location>
</feature>
<evidence type="ECO:0000256" key="3">
    <source>
        <dbReference type="ARBA" id="ARBA00022106"/>
    </source>
</evidence>
<keyword evidence="5" id="KW-1003">Cell membrane</keyword>
<feature type="transmembrane region" description="Helical" evidence="10">
    <location>
        <begin position="276"/>
        <end position="298"/>
    </location>
</feature>
<dbReference type="InterPro" id="IPR051327">
    <property type="entry name" value="MATE_MepA_subfamily"/>
</dbReference>
<comment type="caution">
    <text evidence="11">The sequence shown here is derived from an EMBL/GenBank/DDBJ whole genome shotgun (WGS) entry which is preliminary data.</text>
</comment>
<feature type="transmembrane region" description="Helical" evidence="10">
    <location>
        <begin position="144"/>
        <end position="168"/>
    </location>
</feature>
<keyword evidence="6 10" id="KW-0812">Transmembrane</keyword>
<keyword evidence="8 10" id="KW-0472">Membrane</keyword>
<comment type="similarity">
    <text evidence="2">Belongs to the multi antimicrobial extrusion (MATE) (TC 2.A.66.1) family. MepA subfamily.</text>
</comment>
<evidence type="ECO:0000256" key="1">
    <source>
        <dbReference type="ARBA" id="ARBA00004651"/>
    </source>
</evidence>
<reference evidence="11 12" key="1">
    <citation type="submission" date="2021-06" db="EMBL/GenBank/DDBJ databases">
        <authorList>
            <person name="Sun Q."/>
            <person name="Li D."/>
        </authorList>
    </citation>
    <scope>NUCLEOTIDE SEQUENCE [LARGE SCALE GENOMIC DNA]</scope>
    <source>
        <strain evidence="11 12">MSJ-4</strain>
    </source>
</reference>
<protein>
    <recommendedName>
        <fullName evidence="3">Multidrug export protein MepA</fullName>
    </recommendedName>
</protein>
<dbReference type="InterPro" id="IPR045070">
    <property type="entry name" value="MATE_MepA-like"/>
</dbReference>
<evidence type="ECO:0000256" key="8">
    <source>
        <dbReference type="ARBA" id="ARBA00023136"/>
    </source>
</evidence>
<accession>A0ABS6F261</accession>
<dbReference type="PIRSF" id="PIRSF006603">
    <property type="entry name" value="DinF"/>
    <property type="match status" value="1"/>
</dbReference>
<evidence type="ECO:0000256" key="6">
    <source>
        <dbReference type="ARBA" id="ARBA00022692"/>
    </source>
</evidence>
<dbReference type="PANTHER" id="PTHR43823:SF3">
    <property type="entry name" value="MULTIDRUG EXPORT PROTEIN MEPA"/>
    <property type="match status" value="1"/>
</dbReference>